<evidence type="ECO:0000256" key="5">
    <source>
        <dbReference type="ARBA" id="ARBA00023315"/>
    </source>
</evidence>
<evidence type="ECO:0000259" key="8">
    <source>
        <dbReference type="Pfam" id="PF00814"/>
    </source>
</evidence>
<comment type="subcellular location">
    <subcellularLocation>
        <location evidence="7">Mitochondrion</location>
    </subcellularLocation>
</comment>
<dbReference type="PANTHER" id="PTHR11735:SF6">
    <property type="entry name" value="TRNA N6-ADENOSINE THREONYLCARBAMOYLTRANSFERASE, MITOCHONDRIAL"/>
    <property type="match status" value="1"/>
</dbReference>
<organism evidence="9 10">
    <name type="scientific">Microctonus hyperodae</name>
    <name type="common">Parasitoid wasp</name>
    <dbReference type="NCBI Taxonomy" id="165561"/>
    <lineage>
        <taxon>Eukaryota</taxon>
        <taxon>Metazoa</taxon>
        <taxon>Ecdysozoa</taxon>
        <taxon>Arthropoda</taxon>
        <taxon>Hexapoda</taxon>
        <taxon>Insecta</taxon>
        <taxon>Pterygota</taxon>
        <taxon>Neoptera</taxon>
        <taxon>Endopterygota</taxon>
        <taxon>Hymenoptera</taxon>
        <taxon>Apocrita</taxon>
        <taxon>Ichneumonoidea</taxon>
        <taxon>Braconidae</taxon>
        <taxon>Euphorinae</taxon>
        <taxon>Microctonus</taxon>
    </lineage>
</organism>
<comment type="function">
    <text evidence="7">Required for the formation of a threonylcarbamoyl group on adenosine at position 37 (t(6)A37) in mitochondrial tRNAs that read codons beginning with adenine. Probably involved in the transfer of the threonylcarbamoyl moiety of threonylcarbamoyl-AMP (TC-AMP) to the N6 group of A37. Involved in mitochondrial genome maintenance.</text>
</comment>
<dbReference type="PRINTS" id="PR00789">
    <property type="entry name" value="OSIALOPTASE"/>
</dbReference>
<dbReference type="Pfam" id="PF00814">
    <property type="entry name" value="TsaD"/>
    <property type="match status" value="1"/>
</dbReference>
<name>A0AA39KMP1_MICHY</name>
<reference evidence="9" key="1">
    <citation type="journal article" date="2023" name="bioRxiv">
        <title>Scaffold-level genome assemblies of two parasitoid biocontrol wasps reveal the parthenogenesis mechanism and an associated novel virus.</title>
        <authorList>
            <person name="Inwood S."/>
            <person name="Skelly J."/>
            <person name="Guhlin J."/>
            <person name="Harrop T."/>
            <person name="Goldson S."/>
            <person name="Dearden P."/>
        </authorList>
    </citation>
    <scope>NUCLEOTIDE SEQUENCE</scope>
    <source>
        <strain evidence="9">Lincoln</strain>
        <tissue evidence="9">Whole body</tissue>
    </source>
</reference>
<dbReference type="InterPro" id="IPR017861">
    <property type="entry name" value="KAE1/TsaD"/>
</dbReference>
<evidence type="ECO:0000256" key="1">
    <source>
        <dbReference type="ARBA" id="ARBA00012156"/>
    </source>
</evidence>
<keyword evidence="7" id="KW-0496">Mitochondrion</keyword>
<reference evidence="9" key="2">
    <citation type="submission" date="2023-03" db="EMBL/GenBank/DDBJ databases">
        <authorList>
            <person name="Inwood S.N."/>
            <person name="Skelly J.G."/>
            <person name="Guhlin J."/>
            <person name="Harrop T.W.R."/>
            <person name="Goldson S.G."/>
            <person name="Dearden P.K."/>
        </authorList>
    </citation>
    <scope>NUCLEOTIDE SEQUENCE</scope>
    <source>
        <strain evidence="9">Lincoln</strain>
        <tissue evidence="9">Whole body</tissue>
    </source>
</reference>
<dbReference type="GO" id="GO:0046872">
    <property type="term" value="F:metal ion binding"/>
    <property type="evidence" value="ECO:0007669"/>
    <property type="project" value="UniProtKB-KW"/>
</dbReference>
<dbReference type="Gene3D" id="3.30.420.40">
    <property type="match status" value="2"/>
</dbReference>
<dbReference type="EMBL" id="JAQQBR010001832">
    <property type="protein sequence ID" value="KAK0166976.1"/>
    <property type="molecule type" value="Genomic_DNA"/>
</dbReference>
<feature type="domain" description="Gcp-like" evidence="8">
    <location>
        <begin position="68"/>
        <end position="374"/>
    </location>
</feature>
<dbReference type="NCBIfam" id="TIGR03723">
    <property type="entry name" value="T6A_TsaD_YgjD"/>
    <property type="match status" value="1"/>
</dbReference>
<dbReference type="GO" id="GO:0005739">
    <property type="term" value="C:mitochondrion"/>
    <property type="evidence" value="ECO:0007669"/>
    <property type="project" value="UniProtKB-SubCell"/>
</dbReference>
<evidence type="ECO:0000256" key="3">
    <source>
        <dbReference type="ARBA" id="ARBA00022694"/>
    </source>
</evidence>
<dbReference type="Proteomes" id="UP001168972">
    <property type="component" value="Unassembled WGS sequence"/>
</dbReference>
<dbReference type="CDD" id="cd24134">
    <property type="entry name" value="ASKHA_NBD_OSGEPL1_QRI7_euk"/>
    <property type="match status" value="1"/>
</dbReference>
<dbReference type="GO" id="GO:0061711">
    <property type="term" value="F:tRNA N(6)-L-threonylcarbamoyladenine synthase activity"/>
    <property type="evidence" value="ECO:0007669"/>
    <property type="project" value="UniProtKB-EC"/>
</dbReference>
<keyword evidence="10" id="KW-1185">Reference proteome</keyword>
<comment type="cofactor">
    <cofactor evidence="7">
        <name>a divalent metal cation</name>
        <dbReference type="ChEBI" id="CHEBI:60240"/>
    </cofactor>
    <text evidence="7">Binds 1 divalent metal cation per subunit.</text>
</comment>
<accession>A0AA39KMP1</accession>
<keyword evidence="3 7" id="KW-0819">tRNA processing</keyword>
<evidence type="ECO:0000256" key="7">
    <source>
        <dbReference type="HAMAP-Rule" id="MF_03179"/>
    </source>
</evidence>
<comment type="caution">
    <text evidence="9">The sequence shown here is derived from an EMBL/GenBank/DDBJ whole genome shotgun (WGS) entry which is preliminary data.</text>
</comment>
<protein>
    <recommendedName>
        <fullName evidence="1">N(6)-L-threonylcarbamoyladenine synthase</fullName>
        <ecNumber evidence="1">2.3.1.234</ecNumber>
    </recommendedName>
</protein>
<comment type="subunit">
    <text evidence="7">Homodimer.</text>
</comment>
<dbReference type="InterPro" id="IPR022450">
    <property type="entry name" value="TsaD"/>
</dbReference>
<proteinExistence type="inferred from homology"/>
<dbReference type="InterPro" id="IPR043129">
    <property type="entry name" value="ATPase_NBD"/>
</dbReference>
<sequence length="430" mass="48307">MWPCRLCLIKRPRIRCNMNSFLFRIFINDRILLKNYCSNELARSIKILGVETSCDDTGIAIVDNTGAILGESLHSQTPTHISFGGIIPPIAREFHRKNITDVCEQALKNAGLKLRDIDAIATTVKPGMPLSLMIGKNFGKYLSRIGNKPFIPIHHMEAHALTARMKEEVNFPYLVLLISGGHCLLALVESVTKFHLLGSTMDDAPGEAFDKVARRLKMHNIFEYRNKNGGAAIEMAAKKATDPVQFEFPPTMPHYRDCNFSFSGLKNSAFRQIQKLEIDLNIMADEIIPDINNLCAGFQLAVAKHIANKTKRAMLFLDNENLIPNENRTLVVSGGVACNNFIAKVLGIVSDQQNYRLVRPPPQLCMDNGVMIAWNGMERWKINAGVLRDPREIEEIDHQSRAPLGDDWTSRIKKAHIQCSIIKTKDIYST</sequence>
<evidence type="ECO:0000256" key="6">
    <source>
        <dbReference type="ARBA" id="ARBA00048117"/>
    </source>
</evidence>
<dbReference type="NCBIfam" id="TIGR00329">
    <property type="entry name" value="gcp_kae1"/>
    <property type="match status" value="1"/>
</dbReference>
<dbReference type="HAMAP" id="MF_01445">
    <property type="entry name" value="TsaD"/>
    <property type="match status" value="1"/>
</dbReference>
<dbReference type="GO" id="GO:0002949">
    <property type="term" value="P:tRNA threonylcarbamoyladenosine modification"/>
    <property type="evidence" value="ECO:0007669"/>
    <property type="project" value="UniProtKB-UniRule"/>
</dbReference>
<dbReference type="SUPFAM" id="SSF53067">
    <property type="entry name" value="Actin-like ATPase domain"/>
    <property type="match status" value="1"/>
</dbReference>
<dbReference type="InterPro" id="IPR000905">
    <property type="entry name" value="Gcp-like_dom"/>
</dbReference>
<evidence type="ECO:0000256" key="4">
    <source>
        <dbReference type="ARBA" id="ARBA00022723"/>
    </source>
</evidence>
<dbReference type="AlphaFoldDB" id="A0AA39KMP1"/>
<dbReference type="EC" id="2.3.1.234" evidence="1"/>
<evidence type="ECO:0000256" key="2">
    <source>
        <dbReference type="ARBA" id="ARBA00022679"/>
    </source>
</evidence>
<gene>
    <name evidence="9" type="ORF">PV327_004434</name>
</gene>
<evidence type="ECO:0000313" key="9">
    <source>
        <dbReference type="EMBL" id="KAK0166976.1"/>
    </source>
</evidence>
<evidence type="ECO:0000313" key="10">
    <source>
        <dbReference type="Proteomes" id="UP001168972"/>
    </source>
</evidence>
<keyword evidence="4 7" id="KW-0479">Metal-binding</keyword>
<keyword evidence="5 7" id="KW-0012">Acyltransferase</keyword>
<comment type="similarity">
    <text evidence="7">Belongs to the KAE1 / TsaD family.</text>
</comment>
<dbReference type="PANTHER" id="PTHR11735">
    <property type="entry name" value="TRNA N6-ADENOSINE THREONYLCARBAMOYLTRANSFERASE"/>
    <property type="match status" value="1"/>
</dbReference>
<keyword evidence="2 7" id="KW-0808">Transferase</keyword>
<comment type="catalytic activity">
    <reaction evidence="6 7">
        <text>L-threonylcarbamoyladenylate + adenosine(37) in tRNA = N(6)-L-threonylcarbamoyladenosine(37) in tRNA + AMP + H(+)</text>
        <dbReference type="Rhea" id="RHEA:37059"/>
        <dbReference type="Rhea" id="RHEA-COMP:10162"/>
        <dbReference type="Rhea" id="RHEA-COMP:10163"/>
        <dbReference type="ChEBI" id="CHEBI:15378"/>
        <dbReference type="ChEBI" id="CHEBI:73682"/>
        <dbReference type="ChEBI" id="CHEBI:74411"/>
        <dbReference type="ChEBI" id="CHEBI:74418"/>
        <dbReference type="ChEBI" id="CHEBI:456215"/>
        <dbReference type="EC" id="2.3.1.234"/>
    </reaction>
</comment>
<dbReference type="FunFam" id="3.30.420.40:FF:000012">
    <property type="entry name" value="tRNA N6-adenosine threonylcarbamoyltransferase"/>
    <property type="match status" value="1"/>
</dbReference>